<dbReference type="RefSeq" id="WP_311674495.1">
    <property type="nucleotide sequence ID" value="NZ_JAVREQ010000017.1"/>
</dbReference>
<feature type="domain" description="HTH cro/C1-type" evidence="1">
    <location>
        <begin position="84"/>
        <end position="140"/>
    </location>
</feature>
<dbReference type="InterPro" id="IPR001387">
    <property type="entry name" value="Cro/C1-type_HTH"/>
</dbReference>
<proteinExistence type="predicted"/>
<dbReference type="InterPro" id="IPR010982">
    <property type="entry name" value="Lambda_DNA-bd_dom_sf"/>
</dbReference>
<gene>
    <name evidence="2" type="ORF">RM572_18655</name>
</gene>
<dbReference type="Proteomes" id="UP001183414">
    <property type="component" value="Unassembled WGS sequence"/>
</dbReference>
<reference evidence="3" key="1">
    <citation type="submission" date="2023-07" db="EMBL/GenBank/DDBJ databases">
        <title>30 novel species of actinomycetes from the DSMZ collection.</title>
        <authorList>
            <person name="Nouioui I."/>
        </authorList>
    </citation>
    <scope>NUCLEOTIDE SEQUENCE [LARGE SCALE GENOMIC DNA]</scope>
    <source>
        <strain evidence="3">DSM 42041</strain>
    </source>
</reference>
<accession>A0ABU2NXT1</accession>
<dbReference type="SUPFAM" id="SSF47413">
    <property type="entry name" value="lambda repressor-like DNA-binding domains"/>
    <property type="match status" value="1"/>
</dbReference>
<protein>
    <submittedName>
        <fullName evidence="2">Helix-turn-helix transcriptional regulator</fullName>
    </submittedName>
</protein>
<evidence type="ECO:0000313" key="2">
    <source>
        <dbReference type="EMBL" id="MDT0380777.1"/>
    </source>
</evidence>
<keyword evidence="3" id="KW-1185">Reference proteome</keyword>
<feature type="domain" description="HTH cro/C1-type" evidence="1">
    <location>
        <begin position="17"/>
        <end position="78"/>
    </location>
</feature>
<evidence type="ECO:0000259" key="1">
    <source>
        <dbReference type="SMART" id="SM00530"/>
    </source>
</evidence>
<evidence type="ECO:0000313" key="3">
    <source>
        <dbReference type="Proteomes" id="UP001183414"/>
    </source>
</evidence>
<comment type="caution">
    <text evidence="2">The sequence shown here is derived from an EMBL/GenBank/DDBJ whole genome shotgun (WGS) entry which is preliminary data.</text>
</comment>
<dbReference type="EMBL" id="JAVREQ010000017">
    <property type="protein sequence ID" value="MDT0380777.1"/>
    <property type="molecule type" value="Genomic_DNA"/>
</dbReference>
<name>A0ABU2NXT1_9ACTN</name>
<sequence length="239" mass="25862">MRQNRPYRPVGSFDAVAARRLRQALGMTPAHVAHGMWAAFGLRVPPHTVLAWEEGDGVPGETELPALAGALWCAPGDLLGEPQTLRQHRMAAGMAVPDLALLIGVDPAVYERMEQAGHWDGDDRQAAALARALRLPPDAALDLTGRSAHLAELLRSAVTTRWQSYAGRVADLVPLERSRLEDALRDLHRAYQSATAGSLHWGGAGSGRPDDSATLSADFLDGILERFWERAGVTGTDRR</sequence>
<dbReference type="SMART" id="SM00530">
    <property type="entry name" value="HTH_XRE"/>
    <property type="match status" value="2"/>
</dbReference>
<organism evidence="2 3">
    <name type="scientific">Streptomyces hazeniae</name>
    <dbReference type="NCBI Taxonomy" id="3075538"/>
    <lineage>
        <taxon>Bacteria</taxon>
        <taxon>Bacillati</taxon>
        <taxon>Actinomycetota</taxon>
        <taxon>Actinomycetes</taxon>
        <taxon>Kitasatosporales</taxon>
        <taxon>Streptomycetaceae</taxon>
        <taxon>Streptomyces</taxon>
    </lineage>
</organism>